<sequence>MTARARLWWLGPLVPALEPAWHKGLLLHPVRGTGGATVLRDGGGRQTVVLADPLQPREAVPEHDGEVWALERGTAAPGPGPGPGMRGVVLWGRPNERLLPLAARLRAQGFGAALRADLVLGRSREEAGERADRYSEEYAPDEAAAGALLRALARHQADGPHHDEPAGNGTGRVEARRSGPHQDDEPPLGIPRGSYLVDEGTAWVGPGSPRITGGQWSFTFIGTPERIGAALARVLDSGVEACCLGGSAAEAALLPELIDRIEAG</sequence>
<protein>
    <submittedName>
        <fullName evidence="2">Uncharacterized protein</fullName>
    </submittedName>
</protein>
<gene>
    <name evidence="2" type="ORF">SAMN05216223_12983</name>
</gene>
<name>A0A1H6EAF8_9ACTN</name>
<dbReference type="Proteomes" id="UP000236754">
    <property type="component" value="Unassembled WGS sequence"/>
</dbReference>
<dbReference type="GO" id="GO:0016705">
    <property type="term" value="F:oxidoreductase activity, acting on paired donors, with incorporation or reduction of molecular oxygen"/>
    <property type="evidence" value="ECO:0007669"/>
    <property type="project" value="InterPro"/>
</dbReference>
<dbReference type="RefSeq" id="WP_103890739.1">
    <property type="nucleotide sequence ID" value="NZ_FNVU01000029.1"/>
</dbReference>
<dbReference type="Gene3D" id="3.20.20.30">
    <property type="entry name" value="Luciferase-like domain"/>
    <property type="match status" value="1"/>
</dbReference>
<feature type="region of interest" description="Disordered" evidence="1">
    <location>
        <begin position="155"/>
        <end position="192"/>
    </location>
</feature>
<reference evidence="2 3" key="1">
    <citation type="submission" date="2016-10" db="EMBL/GenBank/DDBJ databases">
        <authorList>
            <person name="de Groot N.N."/>
        </authorList>
    </citation>
    <scope>NUCLEOTIDE SEQUENCE [LARGE SCALE GENOMIC DNA]</scope>
    <source>
        <strain evidence="2 3">CGMCC 4.2023</strain>
    </source>
</reference>
<evidence type="ECO:0000313" key="2">
    <source>
        <dbReference type="EMBL" id="SEG94223.1"/>
    </source>
</evidence>
<feature type="compositionally biased region" description="Basic and acidic residues" evidence="1">
    <location>
        <begin position="173"/>
        <end position="184"/>
    </location>
</feature>
<proteinExistence type="predicted"/>
<dbReference type="AlphaFoldDB" id="A0A1H6EAF8"/>
<dbReference type="EMBL" id="FNVU01000029">
    <property type="protein sequence ID" value="SEG94223.1"/>
    <property type="molecule type" value="Genomic_DNA"/>
</dbReference>
<accession>A0A1H6EAF8</accession>
<dbReference type="SUPFAM" id="SSF51679">
    <property type="entry name" value="Bacterial luciferase-like"/>
    <property type="match status" value="1"/>
</dbReference>
<evidence type="ECO:0000256" key="1">
    <source>
        <dbReference type="SAM" id="MobiDB-lite"/>
    </source>
</evidence>
<feature type="compositionally biased region" description="Basic and acidic residues" evidence="1">
    <location>
        <begin position="155"/>
        <end position="165"/>
    </location>
</feature>
<organism evidence="2 3">
    <name type="scientific">Actinacidiphila yanglinensis</name>
    <dbReference type="NCBI Taxonomy" id="310779"/>
    <lineage>
        <taxon>Bacteria</taxon>
        <taxon>Bacillati</taxon>
        <taxon>Actinomycetota</taxon>
        <taxon>Actinomycetes</taxon>
        <taxon>Kitasatosporales</taxon>
        <taxon>Streptomycetaceae</taxon>
        <taxon>Actinacidiphila</taxon>
    </lineage>
</organism>
<dbReference type="InterPro" id="IPR036661">
    <property type="entry name" value="Luciferase-like_sf"/>
</dbReference>
<evidence type="ECO:0000313" key="3">
    <source>
        <dbReference type="Proteomes" id="UP000236754"/>
    </source>
</evidence>
<keyword evidence="3" id="KW-1185">Reference proteome</keyword>